<proteinExistence type="predicted"/>
<name>A0AAW0FE27_9APHY</name>
<keyword evidence="3" id="KW-1185">Reference proteome</keyword>
<organism evidence="2 3">
    <name type="scientific">Cerrena zonata</name>
    <dbReference type="NCBI Taxonomy" id="2478898"/>
    <lineage>
        <taxon>Eukaryota</taxon>
        <taxon>Fungi</taxon>
        <taxon>Dikarya</taxon>
        <taxon>Basidiomycota</taxon>
        <taxon>Agaricomycotina</taxon>
        <taxon>Agaricomycetes</taxon>
        <taxon>Polyporales</taxon>
        <taxon>Cerrenaceae</taxon>
        <taxon>Cerrena</taxon>
    </lineage>
</organism>
<feature type="region of interest" description="Disordered" evidence="1">
    <location>
        <begin position="1"/>
        <end position="21"/>
    </location>
</feature>
<comment type="caution">
    <text evidence="2">The sequence shown here is derived from an EMBL/GenBank/DDBJ whole genome shotgun (WGS) entry which is preliminary data.</text>
</comment>
<reference evidence="2 3" key="1">
    <citation type="submission" date="2022-09" db="EMBL/GenBank/DDBJ databases">
        <authorList>
            <person name="Palmer J.M."/>
        </authorList>
    </citation>
    <scope>NUCLEOTIDE SEQUENCE [LARGE SCALE GENOMIC DNA]</scope>
    <source>
        <strain evidence="2 3">DSM 7382</strain>
    </source>
</reference>
<dbReference type="Proteomes" id="UP001385951">
    <property type="component" value="Unassembled WGS sequence"/>
</dbReference>
<accession>A0AAW0FE27</accession>
<evidence type="ECO:0000313" key="2">
    <source>
        <dbReference type="EMBL" id="KAK7678956.1"/>
    </source>
</evidence>
<dbReference type="AlphaFoldDB" id="A0AAW0FE27"/>
<protein>
    <submittedName>
        <fullName evidence="2">Uncharacterized protein</fullName>
    </submittedName>
</protein>
<sequence>MFSGRPSQWKPPRLVSPRSPTQWEKQPHGFQLAHSFLFLYPPSTFPTLSAKVPGTEGTPHLIHSCIWHPYSDPFFLFQKPYKSGKSHQVKQAEDRRQVVMVVRHSYSTYFCFHPQTPIQPLTPPPPKAG</sequence>
<evidence type="ECO:0000256" key="1">
    <source>
        <dbReference type="SAM" id="MobiDB-lite"/>
    </source>
</evidence>
<gene>
    <name evidence="2" type="ORF">QCA50_018096</name>
</gene>
<dbReference type="EMBL" id="JASBNA010000065">
    <property type="protein sequence ID" value="KAK7678956.1"/>
    <property type="molecule type" value="Genomic_DNA"/>
</dbReference>
<evidence type="ECO:0000313" key="3">
    <source>
        <dbReference type="Proteomes" id="UP001385951"/>
    </source>
</evidence>